<gene>
    <name evidence="1" type="ORF">I4F81_008693</name>
</gene>
<dbReference type="EMBL" id="CM020619">
    <property type="protein sequence ID" value="KAK1866173.1"/>
    <property type="molecule type" value="Genomic_DNA"/>
</dbReference>
<evidence type="ECO:0000313" key="2">
    <source>
        <dbReference type="Proteomes" id="UP000798662"/>
    </source>
</evidence>
<proteinExistence type="predicted"/>
<organism evidence="1 2">
    <name type="scientific">Pyropia yezoensis</name>
    <name type="common">Susabi-nori</name>
    <name type="synonym">Porphyra yezoensis</name>
    <dbReference type="NCBI Taxonomy" id="2788"/>
    <lineage>
        <taxon>Eukaryota</taxon>
        <taxon>Rhodophyta</taxon>
        <taxon>Bangiophyceae</taxon>
        <taxon>Bangiales</taxon>
        <taxon>Bangiaceae</taxon>
        <taxon>Pyropia</taxon>
    </lineage>
</organism>
<sequence>MADAVGAQWAACVRNMGAWEGSLARYEPDGTFVERTPTVLFIYTDSKDDAARVAAGGVPYRLDLMLRRAARQSDAKQMYFQGVNLAQSGMVYSPGGCLCAGQAWASPAAALYVEQNINACADGAPPPPSPLAGAVAGAPIVGRARLVTVYTAEGHLRGLSLFRERPSALNPSAPHPTEVPLEAVATDFPAAAALGTTEATPAGLVGIWRGTAVTVTAAGTTSPPSSYVHTVGLSGTALTMTTTGDDGGGGGSRGDGGGDGGATHTGIVAPGGRLVVVAGGGEAGSPSHLLFLGGGVTALLPGVRPAGGAFGVELGWLTAAATRQRVVRRYAADGRWVGSSFLVERRDG</sequence>
<name>A0ACC3C8H2_PYRYE</name>
<accession>A0ACC3C8H2</accession>
<keyword evidence="2" id="KW-1185">Reference proteome</keyword>
<evidence type="ECO:0000313" key="1">
    <source>
        <dbReference type="EMBL" id="KAK1866173.1"/>
    </source>
</evidence>
<comment type="caution">
    <text evidence="1">The sequence shown here is derived from an EMBL/GenBank/DDBJ whole genome shotgun (WGS) entry which is preliminary data.</text>
</comment>
<protein>
    <submittedName>
        <fullName evidence="1">Uncharacterized protein</fullName>
    </submittedName>
</protein>
<reference evidence="1" key="1">
    <citation type="submission" date="2019-11" db="EMBL/GenBank/DDBJ databases">
        <title>Nori genome reveals adaptations in red seaweeds to the harsh intertidal environment.</title>
        <authorList>
            <person name="Wang D."/>
            <person name="Mao Y."/>
        </authorList>
    </citation>
    <scope>NUCLEOTIDE SEQUENCE</scope>
    <source>
        <tissue evidence="1">Gametophyte</tissue>
    </source>
</reference>
<dbReference type="Proteomes" id="UP000798662">
    <property type="component" value="Chromosome 2"/>
</dbReference>